<name>A0A4Y1RFV9_PRUDU</name>
<dbReference type="Gene3D" id="3.80.10.10">
    <property type="entry name" value="Ribonuclease Inhibitor"/>
    <property type="match status" value="1"/>
</dbReference>
<dbReference type="PANTHER" id="PTHR45752">
    <property type="entry name" value="LEUCINE-RICH REPEAT-CONTAINING"/>
    <property type="match status" value="1"/>
</dbReference>
<gene>
    <name evidence="1" type="ORF">Prudu_013790</name>
</gene>
<protein>
    <submittedName>
        <fullName evidence="1">Uncharacterized protein</fullName>
    </submittedName>
</protein>
<proteinExistence type="predicted"/>
<evidence type="ECO:0000313" key="1">
    <source>
        <dbReference type="EMBL" id="BBH03034.1"/>
    </source>
</evidence>
<organism evidence="1">
    <name type="scientific">Prunus dulcis</name>
    <name type="common">Almond</name>
    <name type="synonym">Amygdalus dulcis</name>
    <dbReference type="NCBI Taxonomy" id="3755"/>
    <lineage>
        <taxon>Eukaryota</taxon>
        <taxon>Viridiplantae</taxon>
        <taxon>Streptophyta</taxon>
        <taxon>Embryophyta</taxon>
        <taxon>Tracheophyta</taxon>
        <taxon>Spermatophyta</taxon>
        <taxon>Magnoliopsida</taxon>
        <taxon>eudicotyledons</taxon>
        <taxon>Gunneridae</taxon>
        <taxon>Pentapetalae</taxon>
        <taxon>rosids</taxon>
        <taxon>fabids</taxon>
        <taxon>Rosales</taxon>
        <taxon>Rosaceae</taxon>
        <taxon>Amygdaloideae</taxon>
        <taxon>Amygdaleae</taxon>
        <taxon>Prunus</taxon>
    </lineage>
</organism>
<dbReference type="AlphaFoldDB" id="A0A4Y1RFV9"/>
<dbReference type="SUPFAM" id="SSF52058">
    <property type="entry name" value="L domain-like"/>
    <property type="match status" value="1"/>
</dbReference>
<reference evidence="1" key="1">
    <citation type="journal article" date="2019" name="Science">
        <title>Mutation of a bHLH transcription factor allowed almond domestication.</title>
        <authorList>
            <person name="Sanchez-Perez R."/>
            <person name="Pavan S."/>
            <person name="Mazzeo R."/>
            <person name="Moldovan C."/>
            <person name="Aiese Cigliano R."/>
            <person name="Del Cueto J."/>
            <person name="Ricciardi F."/>
            <person name="Lotti C."/>
            <person name="Ricciardi L."/>
            <person name="Dicenta F."/>
            <person name="Lopez-Marques R.L."/>
            <person name="Lindberg Moller B."/>
        </authorList>
    </citation>
    <scope>NUCLEOTIDE SEQUENCE</scope>
</reference>
<dbReference type="InterPro" id="IPR050715">
    <property type="entry name" value="LRR-SigEffector_domain"/>
</dbReference>
<accession>A0A4Y1RFV9</accession>
<sequence>MGLNCLEKLSLANCNLTDGAIPNCIWSLPHIDHLDISGNHFHTLPNVSGLSKLNFLSLDHCTNLCAITDLPKNLCKLSANYCTALKKLPNFSEMSSNYVTDGDPFLDLVILSMQRIFQTGSPTSVNTHSIVLLNLNKGTTHGWVFSMQNRTLGDHLWIAVTEWVPVEMGFEAGDKVLVVVYATPEIYVKEIALSLLWKEKYNLEIIAEDERSRNPIKVGASSCRFEEIKPSLSAVCNKDHWIRVQVAS</sequence>
<dbReference type="EMBL" id="AP019301">
    <property type="protein sequence ID" value="BBH03034.1"/>
    <property type="molecule type" value="Genomic_DNA"/>
</dbReference>
<dbReference type="InterPro" id="IPR032675">
    <property type="entry name" value="LRR_dom_sf"/>
</dbReference>
<dbReference type="PANTHER" id="PTHR45752:SF187">
    <property type="entry name" value="LEUCINE-RICH REPEAT AND IQ DOMAIN-CONTAINING PROTEIN 4"/>
    <property type="match status" value="1"/>
</dbReference>